<evidence type="ECO:0000313" key="6">
    <source>
        <dbReference type="EMBL" id="CAL7940379.1"/>
    </source>
</evidence>
<feature type="compositionally biased region" description="Basic and acidic residues" evidence="3">
    <location>
        <begin position="1260"/>
        <end position="1278"/>
    </location>
</feature>
<accession>A0ABP1NKE7</accession>
<dbReference type="InterPro" id="IPR057249">
    <property type="entry name" value="Globin_CP_ADGB"/>
</dbReference>
<dbReference type="Pfam" id="PF22069">
    <property type="entry name" value="Androglobin_IV"/>
    <property type="match status" value="1"/>
</dbReference>
<evidence type="ECO:0000313" key="7">
    <source>
        <dbReference type="Proteomes" id="UP001642520"/>
    </source>
</evidence>
<dbReference type="SUPFAM" id="SSF54001">
    <property type="entry name" value="Cysteine proteinases"/>
    <property type="match status" value="1"/>
</dbReference>
<evidence type="ECO:0000259" key="5">
    <source>
        <dbReference type="PROSITE" id="PS52042"/>
    </source>
</evidence>
<keyword evidence="2" id="KW-0175">Coiled coil</keyword>
<dbReference type="Pfam" id="PF22068">
    <property type="entry name" value="Androglobin_II"/>
    <property type="match status" value="1"/>
</dbReference>
<evidence type="ECO:0000256" key="3">
    <source>
        <dbReference type="SAM" id="MobiDB-lite"/>
    </source>
</evidence>
<feature type="coiled-coil region" evidence="2">
    <location>
        <begin position="1355"/>
        <end position="1382"/>
    </location>
</feature>
<dbReference type="Proteomes" id="UP001642520">
    <property type="component" value="Unassembled WGS sequence"/>
</dbReference>
<feature type="region of interest" description="Disordered" evidence="3">
    <location>
        <begin position="1405"/>
        <end position="1443"/>
    </location>
</feature>
<comment type="caution">
    <text evidence="1">Lacks conserved residue(s) required for the propagation of feature annotation.</text>
</comment>
<feature type="compositionally biased region" description="Basic residues" evidence="3">
    <location>
        <begin position="1430"/>
        <end position="1443"/>
    </location>
</feature>
<dbReference type="InterPro" id="IPR054094">
    <property type="entry name" value="Androglobin_IV"/>
</dbReference>
<feature type="compositionally biased region" description="Polar residues" evidence="3">
    <location>
        <begin position="1167"/>
        <end position="1183"/>
    </location>
</feature>
<dbReference type="CDD" id="cd22307">
    <property type="entry name" value="Adgb_C_mid-like"/>
    <property type="match status" value="1"/>
</dbReference>
<feature type="compositionally biased region" description="Basic and acidic residues" evidence="3">
    <location>
        <begin position="1107"/>
        <end position="1133"/>
    </location>
</feature>
<keyword evidence="7" id="KW-1185">Reference proteome</keyword>
<proteinExistence type="predicted"/>
<evidence type="ECO:0008006" key="8">
    <source>
        <dbReference type="Google" id="ProtNLM"/>
    </source>
</evidence>
<feature type="region of interest" description="Disordered" evidence="3">
    <location>
        <begin position="1260"/>
        <end position="1316"/>
    </location>
</feature>
<gene>
    <name evidence="6" type="ORF">XYLVIOL_LOCUS4466</name>
</gene>
<feature type="domain" description="Calpain catalytic" evidence="4">
    <location>
        <begin position="64"/>
        <end position="217"/>
    </location>
</feature>
<dbReference type="EMBL" id="CAXAJV020001290">
    <property type="protein sequence ID" value="CAL7940379.1"/>
    <property type="molecule type" value="Genomic_DNA"/>
</dbReference>
<feature type="region of interest" description="Disordered" evidence="3">
    <location>
        <begin position="273"/>
        <end position="318"/>
    </location>
</feature>
<dbReference type="PANTHER" id="PTHR46298:SF1">
    <property type="entry name" value="ANDROGLOBIN"/>
    <property type="match status" value="1"/>
</dbReference>
<dbReference type="PROSITE" id="PS50203">
    <property type="entry name" value="CALPAIN_CAT"/>
    <property type="match status" value="1"/>
</dbReference>
<sequence>MSVMSKKVAESVLEDPLTDDTALWQEWSDATLNKENWTYPKNGPDGLFFDTQVVQLPSSLEPREWIRAKDLENLTEPLTVFVADSKYPDLIANNKHLMHSQFARWFISALINLQYCGQNGLEISGENGNFIWNCRYQSWRGWMNVYSMSKAGKGAQHRPTVNPNGKYIVRLYFLGAWRRIVVDDTIPVNAEKTPLLPRTANNSELWPMILSKAVLKLCALTWFGSREIVDFHPVACLTGWVCLRLDVGYLSPQDKWDFLGKYADHFEWKAEATEQESPDATRSKRSKEPKTVSKDSARTKKSKETERTKKSKDTGDTKKLKDKLQIMSRLTKPKPVTLFLGLKGMNEVSAEVVPELTPCSSHFVYVAQSRDIPLDPNDVKPPLARWKLFRWLEWAISEGMIDPVEYFVPIRSLRIVSPLRKYEESVINRFNNTFSGADEESQRTKSQKSKESQKKVSQSLELREDISFWADFNKLEPFIKDVHFFYKLDYFPYTTKLSDRFAMKALNDQRSETKKSSRKSSPSKSTFKDPDFVDAYCWPLKMMLTRNEPLYLFTDSLEKKFFLIDFSTFQVSVDSFEETYNEETTYSKCILKGNEDCLVVQKHNWFRRPKKSDCLVSVSTAGTKSTVMEIDRGRHLLRVYCRSETDCFVTISSDTIFHVGDKRRMYELMCTESEMVDQLARLLSNAIGNICQAFGTARFFEAMKNYYNSYLLSAEERKGKNKLLYDQLHDYFMNEVAHLIRMIARADEVPGMLRSLRILFLNPVIGLEQSDAMSKLMTNLRAMRNRTESGRDSRHLEVSAHIIQQSADKIVEENNAATIIQSFFQMIVVKKYRKIHDPAHKEHVQVSRNLLKVAELFNYNKRESLANQVLRNILKRYDKLYDIYYCVRDFEYTLQVQELKGALTNVRANQWLPIVRLVVNPRVTETVLAAIDLFVSLTRCSVRVFENDTGQEMLRVVNNVIPTRYSYSKLGYTIFCYAWSEDQPVKQLPWSLNVITMRGQPTFQFLDNGEPLSTIPVPPILIVDELFDTYIPNPRNSICKWVVRVAKPCLVSFRLRVSYENVRVAIKVTDMQGETLSQVKGTYVVILPMVYLGLEREPAANLLAVKKSSDNDKPDEHTEENFGDEKDDGTESTHKVYHVEASVLDDSWPLTRREWSCVSEFKVKPTGSLSRTRVPPFSSTGRLSKSESVRSRKGSKHSVDSTGTLESPYWVLQVVTDPESGLEISRDRTKEIEIAQLKEAWAKENPDSLQRGRELREAFVKEHEIKPETRTGSIERKASSHSKSSLTKRDTQRSSIADASETSMLHLEERTLKPTASLRRLPPLDLTVYEVKEDQGKEPRLKTESDEELSRSIRAANIARAKENYENFLDKLENLFEKQKERHATMYGRYMEYFWDGRASSEEAYEARNSYVRRTKPVAASSTKSTKATKTTKKSTSKKSKKT</sequence>
<organism evidence="6 7">
    <name type="scientific">Xylocopa violacea</name>
    <name type="common">Violet carpenter bee</name>
    <name type="synonym">Apis violacea</name>
    <dbReference type="NCBI Taxonomy" id="135666"/>
    <lineage>
        <taxon>Eukaryota</taxon>
        <taxon>Metazoa</taxon>
        <taxon>Ecdysozoa</taxon>
        <taxon>Arthropoda</taxon>
        <taxon>Hexapoda</taxon>
        <taxon>Insecta</taxon>
        <taxon>Pterygota</taxon>
        <taxon>Neoptera</taxon>
        <taxon>Endopterygota</taxon>
        <taxon>Hymenoptera</taxon>
        <taxon>Apocrita</taxon>
        <taxon>Aculeata</taxon>
        <taxon>Apoidea</taxon>
        <taxon>Anthophila</taxon>
        <taxon>Apidae</taxon>
        <taxon>Xylocopa</taxon>
        <taxon>Xylocopa</taxon>
    </lineage>
</organism>
<feature type="region of interest" description="Disordered" evidence="3">
    <location>
        <begin position="1167"/>
        <end position="1202"/>
    </location>
</feature>
<evidence type="ECO:0000256" key="1">
    <source>
        <dbReference type="PROSITE-ProRule" id="PRU00239"/>
    </source>
</evidence>
<feature type="compositionally biased region" description="Polar residues" evidence="3">
    <location>
        <begin position="1293"/>
        <end position="1303"/>
    </location>
</feature>
<evidence type="ECO:0000256" key="2">
    <source>
        <dbReference type="SAM" id="Coils"/>
    </source>
</evidence>
<feature type="compositionally biased region" description="Low complexity" evidence="3">
    <location>
        <begin position="1419"/>
        <end position="1429"/>
    </location>
</feature>
<dbReference type="Pfam" id="PF00648">
    <property type="entry name" value="Peptidase_C2"/>
    <property type="match status" value="1"/>
</dbReference>
<dbReference type="PANTHER" id="PTHR46298">
    <property type="entry name" value="ANDROGLOBIN"/>
    <property type="match status" value="1"/>
</dbReference>
<evidence type="ECO:0000259" key="4">
    <source>
        <dbReference type="PROSITE" id="PS50203"/>
    </source>
</evidence>
<dbReference type="InterPro" id="IPR053033">
    <property type="entry name" value="Androglobin-like"/>
</dbReference>
<feature type="region of interest" description="Disordered" evidence="3">
    <location>
        <begin position="1105"/>
        <end position="1133"/>
    </location>
</feature>
<feature type="compositionally biased region" description="Basic and acidic residues" evidence="3">
    <location>
        <begin position="279"/>
        <end position="318"/>
    </location>
</feature>
<dbReference type="InterPro" id="IPR038765">
    <property type="entry name" value="Papain-like_cys_pep_sf"/>
</dbReference>
<dbReference type="InterPro" id="IPR054093">
    <property type="entry name" value="Androglobin_II"/>
</dbReference>
<feature type="domain" description="Globin" evidence="5">
    <location>
        <begin position="650"/>
        <end position="876"/>
    </location>
</feature>
<reference evidence="6 7" key="1">
    <citation type="submission" date="2024-08" db="EMBL/GenBank/DDBJ databases">
        <authorList>
            <person name="Will J Nash"/>
            <person name="Angela Man"/>
            <person name="Seanna McTaggart"/>
            <person name="Kendall Baker"/>
            <person name="Tom Barker"/>
            <person name="Leah Catchpole"/>
            <person name="Alex Durrant"/>
            <person name="Karim Gharbi"/>
            <person name="Naomi Irish"/>
            <person name="Gemy Kaithakottil"/>
            <person name="Debby Ku"/>
            <person name="Aaliyah Providence"/>
            <person name="Felix Shaw"/>
            <person name="David Swarbreck"/>
            <person name="Chris Watkins"/>
            <person name="Ann M. McCartney"/>
            <person name="Giulio Formenti"/>
            <person name="Alice Mouton"/>
            <person name="Noel Vella"/>
            <person name="Bjorn M von Reumont"/>
            <person name="Adriana Vella"/>
            <person name="Wilfried Haerty"/>
        </authorList>
    </citation>
    <scope>NUCLEOTIDE SEQUENCE [LARGE SCALE GENOMIC DNA]</scope>
</reference>
<name>A0ABP1NKE7_XYLVO</name>
<dbReference type="InterPro" id="IPR001300">
    <property type="entry name" value="Peptidase_C2_calpain_cat"/>
</dbReference>
<comment type="caution">
    <text evidence="6">The sequence shown here is derived from an EMBL/GenBank/DDBJ whole genome shotgun (WGS) entry which is preliminary data.</text>
</comment>
<dbReference type="PROSITE" id="PS52042">
    <property type="entry name" value="GLOBIN_CP_ADGB"/>
    <property type="match status" value="1"/>
</dbReference>
<protein>
    <recommendedName>
        <fullName evidence="8">Androglobin</fullName>
    </recommendedName>
</protein>